<feature type="region of interest" description="Disordered" evidence="1">
    <location>
        <begin position="81"/>
        <end position="143"/>
    </location>
</feature>
<dbReference type="EMBL" id="BSXT01000363">
    <property type="protein sequence ID" value="GMF25564.1"/>
    <property type="molecule type" value="Genomic_DNA"/>
</dbReference>
<protein>
    <submittedName>
        <fullName evidence="2">Unnamed protein product</fullName>
    </submittedName>
</protein>
<reference evidence="2" key="1">
    <citation type="submission" date="2023-04" db="EMBL/GenBank/DDBJ databases">
        <title>Phytophthora fragariaefolia NBRC 109709.</title>
        <authorList>
            <person name="Ichikawa N."/>
            <person name="Sato H."/>
            <person name="Tonouchi N."/>
        </authorList>
    </citation>
    <scope>NUCLEOTIDE SEQUENCE</scope>
    <source>
        <strain evidence="2">NBRC 109709</strain>
    </source>
</reference>
<organism evidence="2 3">
    <name type="scientific">Phytophthora fragariaefolia</name>
    <dbReference type="NCBI Taxonomy" id="1490495"/>
    <lineage>
        <taxon>Eukaryota</taxon>
        <taxon>Sar</taxon>
        <taxon>Stramenopiles</taxon>
        <taxon>Oomycota</taxon>
        <taxon>Peronosporomycetes</taxon>
        <taxon>Peronosporales</taxon>
        <taxon>Peronosporaceae</taxon>
        <taxon>Phytophthora</taxon>
    </lineage>
</organism>
<dbReference type="OrthoDB" id="162277at2759"/>
<feature type="compositionally biased region" description="Acidic residues" evidence="1">
    <location>
        <begin position="114"/>
        <end position="134"/>
    </location>
</feature>
<accession>A0A9W6X0J4</accession>
<feature type="compositionally biased region" description="Basic and acidic residues" evidence="1">
    <location>
        <begin position="82"/>
        <end position="93"/>
    </location>
</feature>
<evidence type="ECO:0000256" key="1">
    <source>
        <dbReference type="SAM" id="MobiDB-lite"/>
    </source>
</evidence>
<evidence type="ECO:0000313" key="2">
    <source>
        <dbReference type="EMBL" id="GMF25564.1"/>
    </source>
</evidence>
<dbReference type="AlphaFoldDB" id="A0A9W6X0J4"/>
<dbReference type="Proteomes" id="UP001165121">
    <property type="component" value="Unassembled WGS sequence"/>
</dbReference>
<evidence type="ECO:0000313" key="3">
    <source>
        <dbReference type="Proteomes" id="UP001165121"/>
    </source>
</evidence>
<keyword evidence="3" id="KW-1185">Reference proteome</keyword>
<proteinExistence type="predicted"/>
<gene>
    <name evidence="2" type="ORF">Pfra01_000460100</name>
</gene>
<sequence>MNERSSRRGKRRELTLSYEKAYPWEDEHGSTVERTVEVNAEAKRVYSMQEKLLPTLALDRPLDPVASEHLQAVGRRVLILRDATKRPRKKNGEELSPNKSPKRVIPSRFPETIPDLDEEDRGEPDRAEQEEDLVASDGRIVRR</sequence>
<name>A0A9W6X0J4_9STRA</name>
<comment type="caution">
    <text evidence="2">The sequence shown here is derived from an EMBL/GenBank/DDBJ whole genome shotgun (WGS) entry which is preliminary data.</text>
</comment>